<comment type="caution">
    <text evidence="3">The sequence shown here is derived from an EMBL/GenBank/DDBJ whole genome shotgun (WGS) entry which is preliminary data.</text>
</comment>
<keyword evidence="4" id="KW-1185">Reference proteome</keyword>
<dbReference type="AlphaFoldDB" id="A0AAD8NQ07"/>
<gene>
    <name evidence="3" type="ORF">QVD17_26338</name>
</gene>
<feature type="chain" id="PRO_5042060055" evidence="2">
    <location>
        <begin position="22"/>
        <end position="104"/>
    </location>
</feature>
<evidence type="ECO:0000256" key="1">
    <source>
        <dbReference type="SAM" id="MobiDB-lite"/>
    </source>
</evidence>
<evidence type="ECO:0000256" key="2">
    <source>
        <dbReference type="SAM" id="SignalP"/>
    </source>
</evidence>
<feature type="signal peptide" evidence="2">
    <location>
        <begin position="1"/>
        <end position="21"/>
    </location>
</feature>
<feature type="compositionally biased region" description="Basic and acidic residues" evidence="1">
    <location>
        <begin position="61"/>
        <end position="75"/>
    </location>
</feature>
<accession>A0AAD8NQ07</accession>
<sequence length="104" mass="11843">MKLYLLTLLVFSSFLTYKAQGINRKLLMTQVISSSPTIIDNNDSEKVKHDPSPEVITTRQLVEKDGNSEDRKQKDVISTAQYEEATDITEMDYTPARKKAPIHN</sequence>
<protein>
    <submittedName>
        <fullName evidence="3">Uncharacterized protein</fullName>
    </submittedName>
</protein>
<dbReference type="PANTHER" id="PTHR33743">
    <property type="entry name" value="PROTEIN GOLVEN 6-RELATED"/>
    <property type="match status" value="1"/>
</dbReference>
<feature type="compositionally biased region" description="Basic and acidic residues" evidence="1">
    <location>
        <begin position="43"/>
        <end position="52"/>
    </location>
</feature>
<organism evidence="3 4">
    <name type="scientific">Tagetes erecta</name>
    <name type="common">African marigold</name>
    <dbReference type="NCBI Taxonomy" id="13708"/>
    <lineage>
        <taxon>Eukaryota</taxon>
        <taxon>Viridiplantae</taxon>
        <taxon>Streptophyta</taxon>
        <taxon>Embryophyta</taxon>
        <taxon>Tracheophyta</taxon>
        <taxon>Spermatophyta</taxon>
        <taxon>Magnoliopsida</taxon>
        <taxon>eudicotyledons</taxon>
        <taxon>Gunneridae</taxon>
        <taxon>Pentapetalae</taxon>
        <taxon>asterids</taxon>
        <taxon>campanulids</taxon>
        <taxon>Asterales</taxon>
        <taxon>Asteraceae</taxon>
        <taxon>Asteroideae</taxon>
        <taxon>Heliantheae alliance</taxon>
        <taxon>Tageteae</taxon>
        <taxon>Tagetes</taxon>
    </lineage>
</organism>
<proteinExistence type="predicted"/>
<dbReference type="Pfam" id="PF21529">
    <property type="entry name" value="GLV1-2"/>
    <property type="match status" value="1"/>
</dbReference>
<dbReference type="PANTHER" id="PTHR33743:SF19">
    <property type="entry name" value="PROTEIN GOLVEN 6"/>
    <property type="match status" value="1"/>
</dbReference>
<name>A0AAD8NQ07_TARER</name>
<reference evidence="3" key="1">
    <citation type="journal article" date="2023" name="bioRxiv">
        <title>Improved chromosome-level genome assembly for marigold (Tagetes erecta).</title>
        <authorList>
            <person name="Jiang F."/>
            <person name="Yuan L."/>
            <person name="Wang S."/>
            <person name="Wang H."/>
            <person name="Xu D."/>
            <person name="Wang A."/>
            <person name="Fan W."/>
        </authorList>
    </citation>
    <scope>NUCLEOTIDE SEQUENCE</scope>
    <source>
        <strain evidence="3">WSJ</strain>
        <tissue evidence="3">Leaf</tissue>
    </source>
</reference>
<dbReference type="EMBL" id="JAUHHV010000007">
    <property type="protein sequence ID" value="KAK1417214.1"/>
    <property type="molecule type" value="Genomic_DNA"/>
</dbReference>
<keyword evidence="2" id="KW-0732">Signal</keyword>
<feature type="region of interest" description="Disordered" evidence="1">
    <location>
        <begin position="38"/>
        <end position="83"/>
    </location>
</feature>
<evidence type="ECO:0000313" key="4">
    <source>
        <dbReference type="Proteomes" id="UP001229421"/>
    </source>
</evidence>
<dbReference type="InterPro" id="IPR049306">
    <property type="entry name" value="GLV1-2"/>
</dbReference>
<dbReference type="Proteomes" id="UP001229421">
    <property type="component" value="Unassembled WGS sequence"/>
</dbReference>
<evidence type="ECO:0000313" key="3">
    <source>
        <dbReference type="EMBL" id="KAK1417214.1"/>
    </source>
</evidence>